<evidence type="ECO:0000313" key="1">
    <source>
        <dbReference type="EMBL" id="KAF5099122.1"/>
    </source>
</evidence>
<dbReference type="EMBL" id="QVQA01000037">
    <property type="protein sequence ID" value="KAF5099122.1"/>
    <property type="molecule type" value="Genomic_DNA"/>
</dbReference>
<accession>A0ACB6V5Z4</accession>
<dbReference type="Proteomes" id="UP000744676">
    <property type="component" value="Unassembled WGS sequence"/>
</dbReference>
<gene>
    <name evidence="1" type="ORF">D0Z00_001786</name>
</gene>
<evidence type="ECO:0000313" key="2">
    <source>
        <dbReference type="Proteomes" id="UP000744676"/>
    </source>
</evidence>
<keyword evidence="2" id="KW-1185">Reference proteome</keyword>
<proteinExistence type="predicted"/>
<name>A0ACB6V5Z4_9ASCO</name>
<comment type="caution">
    <text evidence="1">The sequence shown here is derived from an EMBL/GenBank/DDBJ whole genome shotgun (WGS) entry which is preliminary data.</text>
</comment>
<reference evidence="1 2" key="1">
    <citation type="journal article" date="2020" name="Front. Microbiol.">
        <title>Phenotypic and Genetic Characterization of the Cheese Ripening Yeast Geotrichum candidum.</title>
        <authorList>
            <person name="Perkins V."/>
            <person name="Vignola S."/>
            <person name="Lessard M.H."/>
            <person name="Plante P.L."/>
            <person name="Corbeil J."/>
            <person name="Dugat-Bony E."/>
            <person name="Frenette M."/>
            <person name="Labrie S."/>
        </authorList>
    </citation>
    <scope>NUCLEOTIDE SEQUENCE [LARGE SCALE GENOMIC DNA]</scope>
    <source>
        <strain evidence="1 2">LMA-1147</strain>
    </source>
</reference>
<protein>
    <submittedName>
        <fullName evidence="1">Uncharacterized protein</fullName>
    </submittedName>
</protein>
<organism evidence="1 2">
    <name type="scientific">Geotrichum galactomycetum</name>
    <dbReference type="NCBI Taxonomy" id="27317"/>
    <lineage>
        <taxon>Eukaryota</taxon>
        <taxon>Fungi</taxon>
        <taxon>Dikarya</taxon>
        <taxon>Ascomycota</taxon>
        <taxon>Saccharomycotina</taxon>
        <taxon>Dipodascomycetes</taxon>
        <taxon>Dipodascales</taxon>
        <taxon>Dipodascaceae</taxon>
        <taxon>Geotrichum</taxon>
    </lineage>
</organism>
<sequence>MSRIAEPQTLADLEELALSSANLMNVSYWTTGSERNITLANNLSAFDQYVIKPRVLTDVTTCDLSWNGWNLPVGYAPSGSQGLAHAEGELATARAGRTRNVPMVLSSYSSQALEDVVEAAGNHAPEFLQLYIFKDRETTAEFVERAYRAGVKALLVTVDTPVLGKRPQLVKSRYKLPSYLDYGNFRGTPNAVRDPIQLINDKLELGKDTTENLSQNELDPGLTWEDVSWLKGITKGKMQVWLKGVLTAEDTIKAIENGGVDGIWVSNHGGRQLDSAPGTLDMLPEIVHAARVVKGKTTKEFGIHIDGGVRTGSDIFKAIALGADFVWVGRPVIYGLAYDGQKGVELMTDILANELRITMQLAGVTHIKDIGPEYLLTWGPRFYPLKSNL</sequence>